<reference evidence="2 3" key="1">
    <citation type="submission" date="2014-05" db="EMBL/GenBank/DDBJ databases">
        <title>Genome Announcement of Sphingobium lucknowense F2.</title>
        <authorList>
            <person name="Lal R."/>
            <person name="Negi V."/>
            <person name="Lata P."/>
            <person name="Sangwan N."/>
            <person name="Gupta S.K."/>
            <person name="Rao D.L.N."/>
            <person name="Das S."/>
        </authorList>
    </citation>
    <scope>NUCLEOTIDE SEQUENCE [LARGE SCALE GENOMIC DNA]</scope>
    <source>
        <strain evidence="2 3">F2</strain>
    </source>
</reference>
<organism evidence="2 3">
    <name type="scientific">Sphingobium indicum F2</name>
    <dbReference type="NCBI Taxonomy" id="1450518"/>
    <lineage>
        <taxon>Bacteria</taxon>
        <taxon>Pseudomonadati</taxon>
        <taxon>Pseudomonadota</taxon>
        <taxon>Alphaproteobacteria</taxon>
        <taxon>Sphingomonadales</taxon>
        <taxon>Sphingomonadaceae</taxon>
        <taxon>Sphingobium</taxon>
    </lineage>
</organism>
<dbReference type="InterPro" id="IPR036388">
    <property type="entry name" value="WH-like_DNA-bd_sf"/>
</dbReference>
<proteinExistence type="inferred from homology"/>
<accession>A0A8E0WP73</accession>
<dbReference type="GO" id="GO:0004803">
    <property type="term" value="F:transposase activity"/>
    <property type="evidence" value="ECO:0007669"/>
    <property type="project" value="InterPro"/>
</dbReference>
<dbReference type="SUPFAM" id="SSF48295">
    <property type="entry name" value="TrpR-like"/>
    <property type="match status" value="1"/>
</dbReference>
<dbReference type="PANTHER" id="PTHR37936:SF3">
    <property type="entry name" value="TRANSPOSASE INSC FOR INSERTION ELEMENT IS2A-RELATED"/>
    <property type="match status" value="1"/>
</dbReference>
<name>A0A8E0WP73_9SPHN</name>
<dbReference type="Pfam" id="PF01527">
    <property type="entry name" value="HTH_Tnp_1"/>
    <property type="match status" value="1"/>
</dbReference>
<sequence length="135" mass="14443">MERSAEFITDIDLLSPKGHRRWPDALKARIVAETLVPGSSVGSVARRYDLRANHLSAWRAMARAGKLVLPALAEGPGTEYPEFAPVVMREEIDSDPASPVSGMLDILCGGVTVRLDAATPARRIAEIAHALGADS</sequence>
<dbReference type="InterPro" id="IPR002514">
    <property type="entry name" value="Transposase_8"/>
</dbReference>
<evidence type="ECO:0000256" key="1">
    <source>
        <dbReference type="ARBA" id="ARBA00009964"/>
    </source>
</evidence>
<dbReference type="EMBL" id="JANF02000092">
    <property type="protein sequence ID" value="KER34786.1"/>
    <property type="molecule type" value="Genomic_DNA"/>
</dbReference>
<evidence type="ECO:0000313" key="3">
    <source>
        <dbReference type="Proteomes" id="UP000028135"/>
    </source>
</evidence>
<dbReference type="GO" id="GO:0006313">
    <property type="term" value="P:DNA transposition"/>
    <property type="evidence" value="ECO:0007669"/>
    <property type="project" value="InterPro"/>
</dbReference>
<gene>
    <name evidence="2" type="ORF">AL00_19680</name>
</gene>
<comment type="caution">
    <text evidence="2">The sequence shown here is derived from an EMBL/GenBank/DDBJ whole genome shotgun (WGS) entry which is preliminary data.</text>
</comment>
<dbReference type="PANTHER" id="PTHR37936">
    <property type="entry name" value="TRANSPOSASE INSC FOR INSERTION ELEMENT IS2A-RELATED"/>
    <property type="match status" value="1"/>
</dbReference>
<dbReference type="Proteomes" id="UP000028135">
    <property type="component" value="Unassembled WGS sequence"/>
</dbReference>
<evidence type="ECO:0000313" key="2">
    <source>
        <dbReference type="EMBL" id="KER34786.1"/>
    </source>
</evidence>
<dbReference type="AlphaFoldDB" id="A0A8E0WP73"/>
<comment type="similarity">
    <text evidence="1">Belongs to the transposase 8 family.</text>
</comment>
<dbReference type="Gene3D" id="1.10.10.10">
    <property type="entry name" value="Winged helix-like DNA-binding domain superfamily/Winged helix DNA-binding domain"/>
    <property type="match status" value="1"/>
</dbReference>
<dbReference type="RefSeq" id="WP_020817912.1">
    <property type="nucleotide sequence ID" value="NZ_JANF02000092.1"/>
</dbReference>
<protein>
    <submittedName>
        <fullName evidence="2">Transposase</fullName>
    </submittedName>
</protein>
<dbReference type="InterPro" id="IPR010921">
    <property type="entry name" value="Trp_repressor/repl_initiator"/>
</dbReference>
<dbReference type="GO" id="GO:0043565">
    <property type="term" value="F:sequence-specific DNA binding"/>
    <property type="evidence" value="ECO:0007669"/>
    <property type="project" value="InterPro"/>
</dbReference>